<feature type="region of interest" description="Disordered" evidence="2">
    <location>
        <begin position="41"/>
        <end position="62"/>
    </location>
</feature>
<gene>
    <name evidence="5" type="primary">mltB</name>
    <name evidence="5" type="ORF">C0Z19_12675</name>
</gene>
<feature type="region of interest" description="Disordered" evidence="2">
    <location>
        <begin position="394"/>
        <end position="455"/>
    </location>
</feature>
<dbReference type="GO" id="GO:0009253">
    <property type="term" value="P:peptidoglycan catabolic process"/>
    <property type="evidence" value="ECO:0007669"/>
    <property type="project" value="TreeGrafter"/>
</dbReference>
<dbReference type="InterPro" id="IPR043426">
    <property type="entry name" value="MltB-like"/>
</dbReference>
<feature type="signal peptide" evidence="3">
    <location>
        <begin position="1"/>
        <end position="37"/>
    </location>
</feature>
<dbReference type="NCBIfam" id="TIGR02282">
    <property type="entry name" value="MltB"/>
    <property type="match status" value="1"/>
</dbReference>
<accession>A0A2N7W5I6</accession>
<protein>
    <submittedName>
        <fullName evidence="5">Lytic murein transglycosylase B</fullName>
    </submittedName>
</protein>
<name>A0A2N7W5I6_9BURK</name>
<evidence type="ECO:0000313" key="6">
    <source>
        <dbReference type="Proteomes" id="UP000235347"/>
    </source>
</evidence>
<dbReference type="InterPro" id="IPR011757">
    <property type="entry name" value="Lytic_transglycosylase_MltB"/>
</dbReference>
<feature type="compositionally biased region" description="Low complexity" evidence="2">
    <location>
        <begin position="41"/>
        <end position="60"/>
    </location>
</feature>
<feature type="domain" description="Transglycosylase SLT" evidence="4">
    <location>
        <begin position="76"/>
        <end position="384"/>
    </location>
</feature>
<dbReference type="CDD" id="cd13399">
    <property type="entry name" value="Slt35-like"/>
    <property type="match status" value="1"/>
</dbReference>
<dbReference type="InterPro" id="IPR023346">
    <property type="entry name" value="Lysozyme-like_dom_sf"/>
</dbReference>
<evidence type="ECO:0000256" key="2">
    <source>
        <dbReference type="SAM" id="MobiDB-lite"/>
    </source>
</evidence>
<dbReference type="AlphaFoldDB" id="A0A2N7W5I6"/>
<comment type="caution">
    <text evidence="5">The sequence shown here is derived from an EMBL/GenBank/DDBJ whole genome shotgun (WGS) entry which is preliminary data.</text>
</comment>
<sequence>MTGQYALPAAQRRRLAVRAFHLALYVGAAVSWQGACAQDATPATPAPQVAPAQSPQAASPGGTFEEEIIPQRYADNADVNAFIDDMVARYDFDATALHALFAGVSYSATAVKLVTPAATPFPKNWRTYRARFTDPVRINAGVRFWRENRATLQRAYQQFGVPPEIIVGIIGVETMYGRYMGNFRVLDALTTLAFDYPNTPNRADREMTFRKNLEDYLVWTRDAQLDPSTVLGSYTGAIGIPQFLPSSIVKYAVDYEGNKHIDLRASPADAIASVANYLKENGWENGRPVVWHIAQDTGSLGVAQAAADGMPEPHWPLAQLLRAGMMLDQPGIDMTAEAGTPVTVIDLPTPAQPTQYMLGLQNFYVLTRYNRSFFYALAVYELGQRVKARVDEETASAAPTSTQTPIAAPAPMQAVVPNQPTPAAAAPAAPHPAQTLQSPSQPPQPQPQQPPQQPQ</sequence>
<feature type="compositionally biased region" description="Pro residues" evidence="2">
    <location>
        <begin position="440"/>
        <end position="455"/>
    </location>
</feature>
<dbReference type="RefSeq" id="WP_102610180.1">
    <property type="nucleotide sequence ID" value="NZ_CADIKD010000003.1"/>
</dbReference>
<evidence type="ECO:0000313" key="5">
    <source>
        <dbReference type="EMBL" id="PMS24664.1"/>
    </source>
</evidence>
<evidence type="ECO:0000256" key="3">
    <source>
        <dbReference type="SAM" id="SignalP"/>
    </source>
</evidence>
<keyword evidence="6" id="KW-1185">Reference proteome</keyword>
<dbReference type="PANTHER" id="PTHR30163">
    <property type="entry name" value="MEMBRANE-BOUND LYTIC MUREIN TRANSGLYCOSYLASE B"/>
    <property type="match status" value="1"/>
</dbReference>
<dbReference type="PANTHER" id="PTHR30163:SF9">
    <property type="entry name" value="MEMBRANE-BOUND LYTIC MUREIN TRANSGLYCOSYLASE B"/>
    <property type="match status" value="1"/>
</dbReference>
<dbReference type="Proteomes" id="UP000235347">
    <property type="component" value="Unassembled WGS sequence"/>
</dbReference>
<dbReference type="EMBL" id="PNYB01000009">
    <property type="protein sequence ID" value="PMS24664.1"/>
    <property type="molecule type" value="Genomic_DNA"/>
</dbReference>
<proteinExistence type="predicted"/>
<feature type="chain" id="PRO_5014640368" evidence="3">
    <location>
        <begin position="38"/>
        <end position="455"/>
    </location>
</feature>
<feature type="compositionally biased region" description="Low complexity" evidence="2">
    <location>
        <begin position="395"/>
        <end position="439"/>
    </location>
</feature>
<dbReference type="SUPFAM" id="SSF53955">
    <property type="entry name" value="Lysozyme-like"/>
    <property type="match status" value="1"/>
</dbReference>
<dbReference type="Pfam" id="PF13406">
    <property type="entry name" value="SLT_2"/>
    <property type="match status" value="1"/>
</dbReference>
<evidence type="ECO:0000256" key="1">
    <source>
        <dbReference type="PIRSR" id="PIRSR611757-1"/>
    </source>
</evidence>
<evidence type="ECO:0000259" key="4">
    <source>
        <dbReference type="Pfam" id="PF13406"/>
    </source>
</evidence>
<reference evidence="5 6" key="1">
    <citation type="submission" date="2018-01" db="EMBL/GenBank/DDBJ databases">
        <title>Whole genome analyses suggest that Burkholderia sensu lato contains two further novel genera in the rhizoxinica-symbiotica group Mycetohabitans gen. nov., and Trinickia gen. nov.: implications for the evolution of diazotrophy and nodulation in the Burkholderiaceae.</title>
        <authorList>
            <person name="Estrada-de los Santos P."/>
            <person name="Palmer M."/>
            <person name="Chavez-Ramirez B."/>
            <person name="Beukes C."/>
            <person name="Steenkamp E.T."/>
            <person name="Hirsch A.M."/>
            <person name="Manyaka P."/>
            <person name="Maluk M."/>
            <person name="Lafos M."/>
            <person name="Crook M."/>
            <person name="Gross E."/>
            <person name="Simon M.F."/>
            <person name="Bueno dos Reis Junior F."/>
            <person name="Poole P.S."/>
            <person name="Venter S.N."/>
            <person name="James E.K."/>
        </authorList>
    </citation>
    <scope>NUCLEOTIDE SEQUENCE [LARGE SCALE GENOMIC DNA]</scope>
    <source>
        <strain evidence="5 6">GP25-8</strain>
    </source>
</reference>
<dbReference type="Gene3D" id="1.10.8.350">
    <property type="entry name" value="Bacterial muramidase"/>
    <property type="match status" value="1"/>
</dbReference>
<dbReference type="Gene3D" id="1.10.530.10">
    <property type="match status" value="1"/>
</dbReference>
<dbReference type="InterPro" id="IPR031304">
    <property type="entry name" value="SLT_2"/>
</dbReference>
<keyword evidence="3" id="KW-0732">Signal</keyword>
<organism evidence="5 6">
    <name type="scientific">Trinickia soli</name>
    <dbReference type="NCBI Taxonomy" id="380675"/>
    <lineage>
        <taxon>Bacteria</taxon>
        <taxon>Pseudomonadati</taxon>
        <taxon>Pseudomonadota</taxon>
        <taxon>Betaproteobacteria</taxon>
        <taxon>Burkholderiales</taxon>
        <taxon>Burkholderiaceae</taxon>
        <taxon>Trinickia</taxon>
    </lineage>
</organism>
<feature type="active site" evidence="1">
    <location>
        <position position="173"/>
    </location>
</feature>
<dbReference type="GO" id="GO:0008933">
    <property type="term" value="F:peptidoglycan lytic transglycosylase activity"/>
    <property type="evidence" value="ECO:0007669"/>
    <property type="project" value="TreeGrafter"/>
</dbReference>